<proteinExistence type="predicted"/>
<keyword evidence="2" id="KW-0547">Nucleotide-binding</keyword>
<evidence type="ECO:0000256" key="2">
    <source>
        <dbReference type="ARBA" id="ARBA00022741"/>
    </source>
</evidence>
<dbReference type="InterPro" id="IPR003439">
    <property type="entry name" value="ABC_transporter-like_ATP-bd"/>
</dbReference>
<dbReference type="Proteomes" id="UP001494902">
    <property type="component" value="Unassembled WGS sequence"/>
</dbReference>
<gene>
    <name evidence="5" type="ORF">WIS52_03345</name>
</gene>
<dbReference type="Pfam" id="PF08402">
    <property type="entry name" value="TOBE_2"/>
    <property type="match status" value="1"/>
</dbReference>
<dbReference type="InterPro" id="IPR003593">
    <property type="entry name" value="AAA+_ATPase"/>
</dbReference>
<keyword evidence="1" id="KW-0813">Transport</keyword>
<dbReference type="GO" id="GO:0005524">
    <property type="term" value="F:ATP binding"/>
    <property type="evidence" value="ECO:0007669"/>
    <property type="project" value="UniProtKB-KW"/>
</dbReference>
<dbReference type="PROSITE" id="PS50893">
    <property type="entry name" value="ABC_TRANSPORTER_2"/>
    <property type="match status" value="1"/>
</dbReference>
<evidence type="ECO:0000313" key="6">
    <source>
        <dbReference type="Proteomes" id="UP001494902"/>
    </source>
</evidence>
<dbReference type="InterPro" id="IPR013611">
    <property type="entry name" value="Transp-assoc_OB_typ2"/>
</dbReference>
<evidence type="ECO:0000256" key="1">
    <source>
        <dbReference type="ARBA" id="ARBA00022448"/>
    </source>
</evidence>
<dbReference type="InterPro" id="IPR050093">
    <property type="entry name" value="ABC_SmlMolc_Importer"/>
</dbReference>
<evidence type="ECO:0000259" key="4">
    <source>
        <dbReference type="PROSITE" id="PS50893"/>
    </source>
</evidence>
<accession>A0ABV1K4W7</accession>
<feature type="domain" description="ABC transporter" evidence="4">
    <location>
        <begin position="5"/>
        <end position="235"/>
    </location>
</feature>
<reference evidence="5 6" key="1">
    <citation type="submission" date="2024-03" db="EMBL/GenBank/DDBJ databases">
        <title>Draft genome sequence of Pseudonocardia nematodicida JCM 31783.</title>
        <authorList>
            <person name="Butdee W."/>
            <person name="Duangmal K."/>
        </authorList>
    </citation>
    <scope>NUCLEOTIDE SEQUENCE [LARGE SCALE GENOMIC DNA]</scope>
    <source>
        <strain evidence="5 6">JCM 31783</strain>
    </source>
</reference>
<evidence type="ECO:0000256" key="3">
    <source>
        <dbReference type="ARBA" id="ARBA00022840"/>
    </source>
</evidence>
<dbReference type="SMART" id="SM00382">
    <property type="entry name" value="AAA"/>
    <property type="match status" value="1"/>
</dbReference>
<comment type="caution">
    <text evidence="5">The sequence shown here is derived from an EMBL/GenBank/DDBJ whole genome shotgun (WGS) entry which is preliminary data.</text>
</comment>
<keyword evidence="3 5" id="KW-0067">ATP-binding</keyword>
<sequence length="355" mass="36229">MDDALAVRGLHAGHPGTRVLSGVDLTVPAGAVAAVLGGSGCGKSTLLRTVAGFHPIDRGTVHLDGRLVAGDGVEIPPERRRVGLVAQEGALFGHLDVAANVGFGLDRRARRGPRVGEMLELVGLGGFGGRMPAELSGGQQQRVALARALAPAPALVLLDEPFTALDAGLRAGVRAQVRDALVAAGATAVLVTHDQEEALGIADLVAVLRDGRVAQCAPPRDLYDSPADLGVARFVGDAVVLDAHAAAGTATTALGRIPLGPGPRGTGAGQVLVRPEQLRLRPADGDGEPTAKVTDVDFHGHDAVVRLDLDGTVLQARTPGSVPLRPGDRVLVEVEGTARFFPGPHDPATDGRAAG</sequence>
<dbReference type="EMBL" id="JBEDNQ010000001">
    <property type="protein sequence ID" value="MEQ3549496.1"/>
    <property type="molecule type" value="Genomic_DNA"/>
</dbReference>
<dbReference type="PANTHER" id="PTHR42781">
    <property type="entry name" value="SPERMIDINE/PUTRESCINE IMPORT ATP-BINDING PROTEIN POTA"/>
    <property type="match status" value="1"/>
</dbReference>
<dbReference type="SUPFAM" id="SSF52540">
    <property type="entry name" value="P-loop containing nucleoside triphosphate hydrolases"/>
    <property type="match status" value="1"/>
</dbReference>
<dbReference type="PANTHER" id="PTHR42781:SF4">
    <property type="entry name" value="SPERMIDINE_PUTRESCINE IMPORT ATP-BINDING PROTEIN POTA"/>
    <property type="match status" value="1"/>
</dbReference>
<dbReference type="RefSeq" id="WP_349296569.1">
    <property type="nucleotide sequence ID" value="NZ_JBEDNQ010000001.1"/>
</dbReference>
<dbReference type="Gene3D" id="3.40.50.300">
    <property type="entry name" value="P-loop containing nucleotide triphosphate hydrolases"/>
    <property type="match status" value="1"/>
</dbReference>
<dbReference type="Pfam" id="PF00005">
    <property type="entry name" value="ABC_tran"/>
    <property type="match status" value="1"/>
</dbReference>
<evidence type="ECO:0000313" key="5">
    <source>
        <dbReference type="EMBL" id="MEQ3549496.1"/>
    </source>
</evidence>
<organism evidence="5 6">
    <name type="scientific">Pseudonocardia nematodicida</name>
    <dbReference type="NCBI Taxonomy" id="1206997"/>
    <lineage>
        <taxon>Bacteria</taxon>
        <taxon>Bacillati</taxon>
        <taxon>Actinomycetota</taxon>
        <taxon>Actinomycetes</taxon>
        <taxon>Pseudonocardiales</taxon>
        <taxon>Pseudonocardiaceae</taxon>
        <taxon>Pseudonocardia</taxon>
    </lineage>
</organism>
<dbReference type="InterPro" id="IPR027417">
    <property type="entry name" value="P-loop_NTPase"/>
</dbReference>
<name>A0ABV1K4W7_9PSEU</name>
<dbReference type="PROSITE" id="PS00211">
    <property type="entry name" value="ABC_TRANSPORTER_1"/>
    <property type="match status" value="1"/>
</dbReference>
<keyword evidence="6" id="KW-1185">Reference proteome</keyword>
<dbReference type="InterPro" id="IPR008995">
    <property type="entry name" value="Mo/tungstate-bd_C_term_dom"/>
</dbReference>
<protein>
    <submittedName>
        <fullName evidence="5">ABC transporter ATP-binding protein</fullName>
    </submittedName>
</protein>
<dbReference type="SUPFAM" id="SSF50331">
    <property type="entry name" value="MOP-like"/>
    <property type="match status" value="1"/>
</dbReference>
<dbReference type="InterPro" id="IPR017871">
    <property type="entry name" value="ABC_transporter-like_CS"/>
</dbReference>
<dbReference type="InterPro" id="IPR012340">
    <property type="entry name" value="NA-bd_OB-fold"/>
</dbReference>
<dbReference type="Gene3D" id="2.40.50.140">
    <property type="entry name" value="Nucleic acid-binding proteins"/>
    <property type="match status" value="1"/>
</dbReference>